<organism evidence="4 5">
    <name type="scientific">Lichtheimia corymbifera JMRC:FSU:9682</name>
    <dbReference type="NCBI Taxonomy" id="1263082"/>
    <lineage>
        <taxon>Eukaryota</taxon>
        <taxon>Fungi</taxon>
        <taxon>Fungi incertae sedis</taxon>
        <taxon>Mucoromycota</taxon>
        <taxon>Mucoromycotina</taxon>
        <taxon>Mucoromycetes</taxon>
        <taxon>Mucorales</taxon>
        <taxon>Lichtheimiaceae</taxon>
        <taxon>Lichtheimia</taxon>
    </lineage>
</organism>
<evidence type="ECO:0000256" key="2">
    <source>
        <dbReference type="ARBA" id="ARBA00022741"/>
    </source>
</evidence>
<dbReference type="GO" id="GO:0005634">
    <property type="term" value="C:nucleus"/>
    <property type="evidence" value="ECO:0007669"/>
    <property type="project" value="TreeGrafter"/>
</dbReference>
<proteinExistence type="inferred from homology"/>
<protein>
    <submittedName>
        <fullName evidence="4">Hsp70 chaperone</fullName>
    </submittedName>
</protein>
<evidence type="ECO:0000313" key="4">
    <source>
        <dbReference type="EMBL" id="CDH52994.1"/>
    </source>
</evidence>
<dbReference type="Gene3D" id="2.60.34.10">
    <property type="entry name" value="Substrate Binding Domain Of DNAk, Chain A, domain 1"/>
    <property type="match status" value="1"/>
</dbReference>
<evidence type="ECO:0000313" key="5">
    <source>
        <dbReference type="Proteomes" id="UP000027586"/>
    </source>
</evidence>
<dbReference type="FunFam" id="3.90.640.10:FF:000010">
    <property type="entry name" value="heat shock 70 kDa protein 14"/>
    <property type="match status" value="1"/>
</dbReference>
<dbReference type="PRINTS" id="PR00301">
    <property type="entry name" value="HEATSHOCK70"/>
</dbReference>
<dbReference type="PANTHER" id="PTHR45639">
    <property type="entry name" value="HSC70CB, ISOFORM G-RELATED"/>
    <property type="match status" value="1"/>
</dbReference>
<dbReference type="Gene3D" id="3.30.30.30">
    <property type="match status" value="1"/>
</dbReference>
<dbReference type="Proteomes" id="UP000027586">
    <property type="component" value="Unassembled WGS sequence"/>
</dbReference>
<comment type="similarity">
    <text evidence="1">Belongs to the heat shock protein 70 family.</text>
</comment>
<dbReference type="GO" id="GO:0006452">
    <property type="term" value="P:translational frameshifting"/>
    <property type="evidence" value="ECO:0007669"/>
    <property type="project" value="EnsemblFungi"/>
</dbReference>
<dbReference type="GO" id="GO:0101031">
    <property type="term" value="C:protein folding chaperone complex"/>
    <property type="evidence" value="ECO:0007669"/>
    <property type="project" value="EnsemblFungi"/>
</dbReference>
<dbReference type="STRING" id="1263082.A0A068RSL5"/>
<sequence length="538" mass="57743">MSDSNAIIGINFGTSYTSIAYLNKEGRADCLANEEGDRQIPSALAFHGEEEVVGSQAKSDIARHTDTTVANFRAELGKSFSQSENLPGSAAPVIEKDGQPAYNITLPDSTVTFTASEVSTKFLRHIRESAEAFLGTAVSGAVLAVPSHFDDNQRKALTQAAEAAGINVLQLIHESAAAVLAYEAANKSEKKDKTVVVCDLGGHSLDVTALTVRSGLYSVLASAHDVKLGGSSFDDLLINHFSAEFKKKTKVDIASNRKALAKLRGAVEVTKKMLSSANTAPCFVESLCDGLDFHGTINRMRFEIMANKVFSKVLDVVRQVLDKAQLDASEVDEVLLVGGSARIPKLAIKMREIFTSDETVVRATELEADEVVARGCALQGNLLAGYDKETIDASQEAVITVAPHTSKAIGTVNANGDFVTIIPSGTSLPARRTFEVGVADAQHAYLAIHEAERVIEKVEIPVEPVETEEDEEPIEEEPEIVTKVVYKPATCLAEACLPLSKGKDTKVEVQITLDKDSKMDLVMREKNGSNIVKVAGKQ</sequence>
<dbReference type="GO" id="GO:0006450">
    <property type="term" value="P:regulation of translational fidelity"/>
    <property type="evidence" value="ECO:0007669"/>
    <property type="project" value="EnsemblFungi"/>
</dbReference>
<dbReference type="Gene3D" id="3.90.640.10">
    <property type="entry name" value="Actin, Chain A, domain 4"/>
    <property type="match status" value="1"/>
</dbReference>
<dbReference type="OrthoDB" id="29851at2759"/>
<evidence type="ECO:0000256" key="3">
    <source>
        <dbReference type="ARBA" id="ARBA00022840"/>
    </source>
</evidence>
<dbReference type="GO" id="GO:0140662">
    <property type="term" value="F:ATP-dependent protein folding chaperone"/>
    <property type="evidence" value="ECO:0007669"/>
    <property type="project" value="InterPro"/>
</dbReference>
<dbReference type="EMBL" id="CBTN010000015">
    <property type="protein sequence ID" value="CDH52994.1"/>
    <property type="molecule type" value="Genomic_DNA"/>
</dbReference>
<dbReference type="GO" id="GO:0002181">
    <property type="term" value="P:cytoplasmic translation"/>
    <property type="evidence" value="ECO:0007669"/>
    <property type="project" value="EnsemblFungi"/>
</dbReference>
<dbReference type="AlphaFoldDB" id="A0A068RSL5"/>
<accession>A0A068RSL5</accession>
<dbReference type="GO" id="GO:0051082">
    <property type="term" value="F:unfolded protein binding"/>
    <property type="evidence" value="ECO:0007669"/>
    <property type="project" value="EnsemblFungi"/>
</dbReference>
<dbReference type="GO" id="GO:0006364">
    <property type="term" value="P:rRNA processing"/>
    <property type="evidence" value="ECO:0007669"/>
    <property type="project" value="EnsemblFungi"/>
</dbReference>
<reference evidence="4" key="1">
    <citation type="submission" date="2013-08" db="EMBL/GenBank/DDBJ databases">
        <title>Gene expansion shapes genome architecture in the human pathogen Lichtheimia corymbifera: an evolutionary genomics analysis in the ancient terrestrial Mucorales (Mucoromycotina).</title>
        <authorList>
            <person name="Schwartze V.U."/>
            <person name="Winter S."/>
            <person name="Shelest E."/>
            <person name="Marcet-Houben M."/>
            <person name="Horn F."/>
            <person name="Wehner S."/>
            <person name="Hoffmann K."/>
            <person name="Riege K."/>
            <person name="Sammeth M."/>
            <person name="Nowrousian M."/>
            <person name="Valiante V."/>
            <person name="Linde J."/>
            <person name="Jacobsen I.D."/>
            <person name="Marz M."/>
            <person name="Brakhage A.A."/>
            <person name="Gabaldon T."/>
            <person name="Bocker S."/>
            <person name="Voigt K."/>
        </authorList>
    </citation>
    <scope>NUCLEOTIDE SEQUENCE [LARGE SCALE GENOMIC DNA]</scope>
    <source>
        <strain evidence="4">FSU 9682</strain>
    </source>
</reference>
<dbReference type="Gene3D" id="3.30.420.40">
    <property type="match status" value="2"/>
</dbReference>
<gene>
    <name evidence="4" type="ORF">LCOR_04409.1</name>
</gene>
<dbReference type="GO" id="GO:0051083">
    <property type="term" value="P:'de novo' cotranslational protein folding"/>
    <property type="evidence" value="ECO:0007669"/>
    <property type="project" value="EnsemblFungi"/>
</dbReference>
<keyword evidence="5" id="KW-1185">Reference proteome</keyword>
<dbReference type="InterPro" id="IPR029047">
    <property type="entry name" value="HSP70_peptide-bd_sf"/>
</dbReference>
<dbReference type="GO" id="GO:0005524">
    <property type="term" value="F:ATP binding"/>
    <property type="evidence" value="ECO:0007669"/>
    <property type="project" value="UniProtKB-KW"/>
</dbReference>
<keyword evidence="2" id="KW-0547">Nucleotide-binding</keyword>
<dbReference type="PANTHER" id="PTHR45639:SF32">
    <property type="entry name" value="HEAT SHOCK PROTEIN PDR13"/>
    <property type="match status" value="1"/>
</dbReference>
<name>A0A068RSL5_9FUNG</name>
<dbReference type="Pfam" id="PF00012">
    <property type="entry name" value="HSP70"/>
    <property type="match status" value="1"/>
</dbReference>
<dbReference type="VEuPathDB" id="FungiDB:LCOR_04409.1"/>
<keyword evidence="3" id="KW-0067">ATP-binding</keyword>
<dbReference type="GO" id="GO:0005829">
    <property type="term" value="C:cytosol"/>
    <property type="evidence" value="ECO:0007669"/>
    <property type="project" value="TreeGrafter"/>
</dbReference>
<comment type="caution">
    <text evidence="4">The sequence shown here is derived from an EMBL/GenBank/DDBJ whole genome shotgun (WGS) entry which is preliminary data.</text>
</comment>
<dbReference type="SUPFAM" id="SSF53067">
    <property type="entry name" value="Actin-like ATPase domain"/>
    <property type="match status" value="2"/>
</dbReference>
<dbReference type="InterPro" id="IPR043129">
    <property type="entry name" value="ATPase_NBD"/>
</dbReference>
<dbReference type="CDD" id="cd10232">
    <property type="entry name" value="ASKHA_NBD_HSP70_ScSsz1p-like"/>
    <property type="match status" value="1"/>
</dbReference>
<evidence type="ECO:0000256" key="1">
    <source>
        <dbReference type="ARBA" id="ARBA00007381"/>
    </source>
</evidence>
<dbReference type="InterPro" id="IPR013126">
    <property type="entry name" value="Hsp_70_fam"/>
</dbReference>